<feature type="transmembrane region" description="Helical" evidence="6">
    <location>
        <begin position="463"/>
        <end position="486"/>
    </location>
</feature>
<dbReference type="PIRSF" id="PIRSF002457">
    <property type="entry name" value="DASS"/>
    <property type="match status" value="1"/>
</dbReference>
<feature type="transmembrane region" description="Helical" evidence="6">
    <location>
        <begin position="284"/>
        <end position="308"/>
    </location>
</feature>
<feature type="transmembrane region" description="Helical" evidence="6">
    <location>
        <begin position="12"/>
        <end position="31"/>
    </location>
</feature>
<feature type="transmembrane region" description="Helical" evidence="6">
    <location>
        <begin position="314"/>
        <end position="332"/>
    </location>
</feature>
<dbReference type="PANTHER" id="PTHR42826">
    <property type="entry name" value="DICARBOXYLATE TRANSPORTER 2.1, CHLOROPLASTIC"/>
    <property type="match status" value="1"/>
</dbReference>
<evidence type="ECO:0000256" key="5">
    <source>
        <dbReference type="ARBA" id="ARBA00023136"/>
    </source>
</evidence>
<evidence type="ECO:0000256" key="1">
    <source>
        <dbReference type="ARBA" id="ARBA00004141"/>
    </source>
</evidence>
<organism evidence="7 8">
    <name type="scientific">Wohlfahrtiimonas chitiniclastica</name>
    <dbReference type="NCBI Taxonomy" id="400946"/>
    <lineage>
        <taxon>Bacteria</taxon>
        <taxon>Pseudomonadati</taxon>
        <taxon>Pseudomonadota</taxon>
        <taxon>Gammaproteobacteria</taxon>
        <taxon>Cardiobacteriales</taxon>
        <taxon>Ignatzschineriaceae</taxon>
        <taxon>Wohlfahrtiimonas</taxon>
    </lineage>
</organism>
<comment type="caution">
    <text evidence="7">The sequence shown here is derived from an EMBL/GenBank/DDBJ whole genome shotgun (WGS) entry which is preliminary data.</text>
</comment>
<protein>
    <submittedName>
        <fullName evidence="7">DASS family sodium-coupled anion symporter</fullName>
    </submittedName>
</protein>
<accession>A0AB35BZM7</accession>
<evidence type="ECO:0000256" key="6">
    <source>
        <dbReference type="SAM" id="Phobius"/>
    </source>
</evidence>
<keyword evidence="5 6" id="KW-0472">Membrane</keyword>
<reference evidence="7" key="1">
    <citation type="submission" date="2021-03" db="EMBL/GenBank/DDBJ databases">
        <title>Identification and antibiotic profiling of Wohlfahrtiimonas chitiniclastica, an underestimated human pathogen.</title>
        <authorList>
            <person name="Kopf A."/>
            <person name="Bunk B."/>
            <person name="Coldewey S."/>
            <person name="Gunzer F."/>
            <person name="Riedel T."/>
            <person name="Schroettner P."/>
        </authorList>
    </citation>
    <scope>NUCLEOTIDE SEQUENCE</scope>
    <source>
        <strain evidence="7">DSM 100917</strain>
    </source>
</reference>
<keyword evidence="4 6" id="KW-1133">Transmembrane helix</keyword>
<evidence type="ECO:0000256" key="4">
    <source>
        <dbReference type="ARBA" id="ARBA00022989"/>
    </source>
</evidence>
<comment type="subcellular location">
    <subcellularLocation>
        <location evidence="1">Membrane</location>
        <topology evidence="1">Multi-pass membrane protein</topology>
    </subcellularLocation>
</comment>
<evidence type="ECO:0000256" key="2">
    <source>
        <dbReference type="ARBA" id="ARBA00007349"/>
    </source>
</evidence>
<comment type="similarity">
    <text evidence="2">Belongs to the SLC13A/DASS transporter (TC 2.A.47) family. DIT1 subfamily.</text>
</comment>
<dbReference type="NCBIfam" id="TIGR00785">
    <property type="entry name" value="dass"/>
    <property type="match status" value="1"/>
</dbReference>
<dbReference type="GO" id="GO:0022857">
    <property type="term" value="F:transmembrane transporter activity"/>
    <property type="evidence" value="ECO:0007669"/>
    <property type="project" value="InterPro"/>
</dbReference>
<evidence type="ECO:0000313" key="7">
    <source>
        <dbReference type="EMBL" id="MBS7825139.1"/>
    </source>
</evidence>
<keyword evidence="3 6" id="KW-0812">Transmembrane</keyword>
<gene>
    <name evidence="7" type="ORF">J7561_07980</name>
</gene>
<dbReference type="InterPro" id="IPR030676">
    <property type="entry name" value="CitT-rel"/>
</dbReference>
<feature type="transmembrane region" description="Helical" evidence="6">
    <location>
        <begin position="197"/>
        <end position="217"/>
    </location>
</feature>
<evidence type="ECO:0000313" key="8">
    <source>
        <dbReference type="Proteomes" id="UP000680020"/>
    </source>
</evidence>
<dbReference type="GeneID" id="58264227"/>
<evidence type="ECO:0000256" key="3">
    <source>
        <dbReference type="ARBA" id="ARBA00022692"/>
    </source>
</evidence>
<dbReference type="Proteomes" id="UP000680020">
    <property type="component" value="Unassembled WGS sequence"/>
</dbReference>
<dbReference type="RefSeq" id="WP_008316631.1">
    <property type="nucleotide sequence ID" value="NZ_CP115969.1"/>
</dbReference>
<dbReference type="Pfam" id="PF00939">
    <property type="entry name" value="Na_sulph_symp"/>
    <property type="match status" value="1"/>
</dbReference>
<name>A0AB35BZM7_9GAMM</name>
<feature type="transmembrane region" description="Helical" evidence="6">
    <location>
        <begin position="411"/>
        <end position="433"/>
    </location>
</feature>
<sequence>MKNTQLAPIKPIPALVAVALTLIIWFIIPTPEGVSENAWQLLALFVGTIAAIIGKALPIGAISIISISLVAITGVTNPGNPKAALGDALSGFSNELIWLIGISIMISMSLTKTGLGARIGYFLISLFGKRTVGIAYALAFAETILAPVTPSNTARGGGIIHPIMRSIATSFGSKPERGSTEKIGRYLALVNYNTNPITSAMFITATAPNPLIVALIYEGTDPSFHLTWGMWAVAAFVPGIISLLVMPWVVYLICPPEIKKTPDAPNFAKEQLKELGPLSLPEKITLGVFGLLLFMWAGVPAMIFGAAFTISPTTAAFIGLSILLITGVLEWNEVLGNKGAWDTVVWFSALVMMAGFLGKLGLVSWLAVTVGNGIDDFGFNWILGMLILVLVYVYSHYFFASTTAHITAMFAAFLAAGIALGAPQMLLALTLAFSSSLMMSLTHYGTGTAPIIYGSGYTTLGEWWKVGFATSVVNLAIWFYIGGLWWKMLGYW</sequence>
<feature type="transmembrane region" description="Helical" evidence="6">
    <location>
        <begin position="344"/>
        <end position="367"/>
    </location>
</feature>
<dbReference type="InterPro" id="IPR001898">
    <property type="entry name" value="SLC13A/DASS"/>
</dbReference>
<dbReference type="GO" id="GO:0016020">
    <property type="term" value="C:membrane"/>
    <property type="evidence" value="ECO:0007669"/>
    <property type="project" value="UniProtKB-SubCell"/>
</dbReference>
<dbReference type="EMBL" id="JAGIBU010000007">
    <property type="protein sequence ID" value="MBS7825139.1"/>
    <property type="molecule type" value="Genomic_DNA"/>
</dbReference>
<feature type="transmembrane region" description="Helical" evidence="6">
    <location>
        <begin position="229"/>
        <end position="253"/>
    </location>
</feature>
<feature type="transmembrane region" description="Helical" evidence="6">
    <location>
        <begin position="379"/>
        <end position="399"/>
    </location>
</feature>
<dbReference type="AlphaFoldDB" id="A0AB35BZM7"/>
<proteinExistence type="inferred from homology"/>